<comment type="caution">
    <text evidence="1">The sequence shown here is derived from an EMBL/GenBank/DDBJ whole genome shotgun (WGS) entry which is preliminary data.</text>
</comment>
<proteinExistence type="predicted"/>
<keyword evidence="2" id="KW-1185">Reference proteome</keyword>
<accession>A0A5A7QZT6</accession>
<protein>
    <submittedName>
        <fullName evidence="1">D-arabinono-1,4-lactone oxidase family protein</fullName>
    </submittedName>
</protein>
<sequence length="106" mass="12214">MTRGPLSAVDSTVDLHRSSASWIISWIWASVIQYSLSRRFEQGKSSDLWSQGKVGSEIVSEPRVVSPAPESLGFRMKFVRIWNWNKQRPSRETRRFVFTRPSSISI</sequence>
<organism evidence="1 2">
    <name type="scientific">Striga asiatica</name>
    <name type="common">Asiatic witchweed</name>
    <name type="synonym">Buchnera asiatica</name>
    <dbReference type="NCBI Taxonomy" id="4170"/>
    <lineage>
        <taxon>Eukaryota</taxon>
        <taxon>Viridiplantae</taxon>
        <taxon>Streptophyta</taxon>
        <taxon>Embryophyta</taxon>
        <taxon>Tracheophyta</taxon>
        <taxon>Spermatophyta</taxon>
        <taxon>Magnoliopsida</taxon>
        <taxon>eudicotyledons</taxon>
        <taxon>Gunneridae</taxon>
        <taxon>Pentapetalae</taxon>
        <taxon>asterids</taxon>
        <taxon>lamiids</taxon>
        <taxon>Lamiales</taxon>
        <taxon>Orobanchaceae</taxon>
        <taxon>Buchnereae</taxon>
        <taxon>Striga</taxon>
    </lineage>
</organism>
<dbReference type="EMBL" id="BKCP01009403">
    <property type="protein sequence ID" value="GER50618.1"/>
    <property type="molecule type" value="Genomic_DNA"/>
</dbReference>
<evidence type="ECO:0000313" key="2">
    <source>
        <dbReference type="Proteomes" id="UP000325081"/>
    </source>
</evidence>
<gene>
    <name evidence="1" type="ORF">STAS_27938</name>
</gene>
<reference evidence="1" key="1">
    <citation type="journal article" date="2019" name="Curr. Biol.">
        <title>Genome Sequence of Striga asiatica Provides Insight into the Evolution of Plant Parasitism.</title>
        <authorList>
            <person name="Yoshida S."/>
            <person name="Kim S."/>
            <person name="Wafula E.K."/>
            <person name="Tanskanen J."/>
            <person name="Kim Y."/>
            <person name="Honaas L."/>
            <person name="Yang Z."/>
            <person name="Spallek T."/>
            <person name="Conn C.E."/>
            <person name="Ichihashi Y."/>
            <person name="Cheong K."/>
            <person name="Cui S."/>
            <person name="Der J.P."/>
            <person name="Gundlach H."/>
            <person name="Jiao Y."/>
            <person name="Hori C."/>
            <person name="Ishida J.K."/>
            <person name="Kasahara H."/>
            <person name="Kiba T."/>
            <person name="Kim M."/>
            <person name="Koo N."/>
            <person name="Laohavisit A."/>
            <person name="Lee Y."/>
            <person name="Lumba S."/>
            <person name="Mccourt P."/>
            <person name="Mortimer J.C."/>
            <person name="Mutuku J.M."/>
            <person name="Nomura T."/>
            <person name="Sasaki-sekimoto Y."/>
            <person name="Seto Y."/>
            <person name="Wang Y."/>
            <person name="Wakatake T."/>
            <person name="Sakakibara H."/>
            <person name="Demura T."/>
            <person name="Yamaguchi S."/>
            <person name="Yoneyama K."/>
            <person name="Manabe R."/>
            <person name="Nelson D.C."/>
            <person name="Schulman A.H."/>
            <person name="Timko M.P."/>
            <person name="Depamphilis C.W."/>
            <person name="Choi D."/>
            <person name="Shirasu K."/>
        </authorList>
    </citation>
    <scope>NUCLEOTIDE SEQUENCE [LARGE SCALE GENOMIC DNA]</scope>
    <source>
        <strain evidence="1">UVA1</strain>
    </source>
</reference>
<evidence type="ECO:0000313" key="1">
    <source>
        <dbReference type="EMBL" id="GER50618.1"/>
    </source>
</evidence>
<dbReference type="Proteomes" id="UP000325081">
    <property type="component" value="Unassembled WGS sequence"/>
</dbReference>
<name>A0A5A7QZT6_STRAF</name>
<dbReference type="AlphaFoldDB" id="A0A5A7QZT6"/>